<dbReference type="PRINTS" id="PR00800">
    <property type="entry name" value="YHDCRBOXLASE"/>
</dbReference>
<comment type="similarity">
    <text evidence="2">Belongs to the group II decarboxylase family.</text>
</comment>
<keyword evidence="3" id="KW-0210">Decarboxylase</keyword>
<keyword evidence="4" id="KW-0663">Pyridoxal phosphate</keyword>
<keyword evidence="6" id="KW-1133">Transmembrane helix</keyword>
<dbReference type="Gene3D" id="3.40.50.720">
    <property type="entry name" value="NAD(P)-binding Rossmann-like Domain"/>
    <property type="match status" value="2"/>
</dbReference>
<dbReference type="Proteomes" id="UP000824890">
    <property type="component" value="Unassembled WGS sequence"/>
</dbReference>
<comment type="caution">
    <text evidence="8">The sequence shown here is derived from an EMBL/GenBank/DDBJ whole genome shotgun (WGS) entry which is preliminary data.</text>
</comment>
<gene>
    <name evidence="8" type="ORF">HID58_036266</name>
</gene>
<keyword evidence="5" id="KW-0456">Lyase</keyword>
<reference evidence="8 9" key="1">
    <citation type="submission" date="2021-05" db="EMBL/GenBank/DDBJ databases">
        <title>Genome Assembly of Synthetic Allotetraploid Brassica napus Reveals Homoeologous Exchanges between Subgenomes.</title>
        <authorList>
            <person name="Davis J.T."/>
        </authorList>
    </citation>
    <scope>NUCLEOTIDE SEQUENCE [LARGE SCALE GENOMIC DNA]</scope>
    <source>
        <strain evidence="9">cv. Da-Ae</strain>
        <tissue evidence="8">Seedling</tissue>
    </source>
</reference>
<protein>
    <recommendedName>
        <fullName evidence="7">NAD-dependent epimerase/dehydratase domain-containing protein</fullName>
    </recommendedName>
</protein>
<dbReference type="InterPro" id="IPR036291">
    <property type="entry name" value="NAD(P)-bd_dom_sf"/>
</dbReference>
<evidence type="ECO:0000259" key="7">
    <source>
        <dbReference type="Pfam" id="PF01370"/>
    </source>
</evidence>
<evidence type="ECO:0000313" key="8">
    <source>
        <dbReference type="EMBL" id="KAH0912945.1"/>
    </source>
</evidence>
<dbReference type="InterPro" id="IPR002129">
    <property type="entry name" value="PyrdxlP-dep_de-COase"/>
</dbReference>
<accession>A0ABQ8C7D7</accession>
<dbReference type="SUPFAM" id="SSF51735">
    <property type="entry name" value="NAD(P)-binding Rossmann-fold domains"/>
    <property type="match status" value="1"/>
</dbReference>
<keyword evidence="9" id="KW-1185">Reference proteome</keyword>
<sequence length="963" mass="106511">MLMSYGDLEDILTTGENGSRNVLKPMDSEQLREYGHRMVDFIADYYKTIETFPVLSQVQPGYLHNLLPDSAPDQPETVEQVLDDVKTKILPGITHWQSPTFYAYYPSNSSVAGFLGEMLSAGLGIVGFSWVTSPAATELEMIVLDWLAKLLNLPEQFLSKGNGGGVIQGSASEAILVVMIGAREKVLRRVGKNALGKLVVYSSDQTHSALQKACQIAGIHPENCRVLKADSSTNYALRPELLQEAVSKDIEAGLIPFFLCGNVGTTSSTAVDPLAALGKIAKSNEIWFHVDAAYAGSACICPEYRQYIDGVETADSFNMNAHKWFLTNFDCSLLWVKDQYVLTEALSTNPEFLKNKASQANLVVDYKDWQIPLGRRFRSLKLWMVLRLYGAETLKSYIRNHIKLAKDLEQLVSQDPNFEVVTPRIFSLVCFRILPVDNDEKECNNRNRNLLDAVNSSGKLFLSHTALSGKIVLRCAIGAPLTEERHVKETWKPGVVNFGKGSFQETSPTAPRRRSFDLFVVFSQIALRMNGADNRRYSSSLATKGVGHLARKGTGGRSSVSGIVATVFGATGFLGRYLVQQLAKMGSQVLVPFRGSEDNPRHLKLMGDLGQVVPMKFDPRDEDSIKAVMAKANVVINLIGREYETRNFSFEEVNHHMAEKLALATVMRPATMIGTEDRILNPWAMFVKKYGFLPLIGGGTNKFQPVYVVDVAAAIVAALKDDGSSMGKTYELGGPDVFTPHDLAEIMFDMIREWSRYVKLPFPIAKAMAGPRDFMVNKVPFPLPSPQIFNLDQINALTTDTLVSDKALTFQDLDLVPHKLKGYPVEFLIQYRKGGPNFGEEDDYPGPESGIGGINLNGRNVGAVMVAPRDVDIASQSGCRINIYVNSNVQGTCGSALLSSKVKLRDPGVHLHIEDLKLNRDDGSRQEEMRLIKIGLCLVCLFNVFLGFILLLSYWLRNNADST</sequence>
<evidence type="ECO:0000256" key="6">
    <source>
        <dbReference type="SAM" id="Phobius"/>
    </source>
</evidence>
<dbReference type="PROSITE" id="PS00392">
    <property type="entry name" value="DDC_GAD_HDC_YDC"/>
    <property type="match status" value="1"/>
</dbReference>
<dbReference type="Pfam" id="PF01370">
    <property type="entry name" value="Epimerase"/>
    <property type="match status" value="1"/>
</dbReference>
<dbReference type="PANTHER" id="PTHR11999:SF70">
    <property type="entry name" value="MIP05841P"/>
    <property type="match status" value="1"/>
</dbReference>
<dbReference type="CDD" id="cd06450">
    <property type="entry name" value="DOPA_deC_like"/>
    <property type="match status" value="1"/>
</dbReference>
<dbReference type="InterPro" id="IPR021115">
    <property type="entry name" value="Pyridoxal-P_BS"/>
</dbReference>
<dbReference type="InterPro" id="IPR015422">
    <property type="entry name" value="PyrdxlP-dep_Trfase_small"/>
</dbReference>
<evidence type="ECO:0000256" key="1">
    <source>
        <dbReference type="ARBA" id="ARBA00001933"/>
    </source>
</evidence>
<evidence type="ECO:0000256" key="2">
    <source>
        <dbReference type="ARBA" id="ARBA00009533"/>
    </source>
</evidence>
<comment type="cofactor">
    <cofactor evidence="1">
        <name>pyridoxal 5'-phosphate</name>
        <dbReference type="ChEBI" id="CHEBI:597326"/>
    </cofactor>
</comment>
<keyword evidence="6" id="KW-0472">Membrane</keyword>
<dbReference type="InterPro" id="IPR015424">
    <property type="entry name" value="PyrdxlP-dep_Trfase"/>
</dbReference>
<dbReference type="EMBL" id="JAGKQM010000009">
    <property type="protein sequence ID" value="KAH0912945.1"/>
    <property type="molecule type" value="Genomic_DNA"/>
</dbReference>
<dbReference type="InterPro" id="IPR001509">
    <property type="entry name" value="Epimerase_deHydtase"/>
</dbReference>
<feature type="transmembrane region" description="Helical" evidence="6">
    <location>
        <begin position="934"/>
        <end position="956"/>
    </location>
</feature>
<proteinExistence type="inferred from homology"/>
<dbReference type="InterPro" id="IPR010977">
    <property type="entry name" value="Aromatic_deC"/>
</dbReference>
<dbReference type="Pfam" id="PF00282">
    <property type="entry name" value="Pyridoxal_deC"/>
    <property type="match status" value="1"/>
</dbReference>
<name>A0ABQ8C7D7_BRANA</name>
<dbReference type="Gene3D" id="3.40.640.10">
    <property type="entry name" value="Type I PLP-dependent aspartate aminotransferase-like (Major domain)"/>
    <property type="match status" value="1"/>
</dbReference>
<organism evidence="8 9">
    <name type="scientific">Brassica napus</name>
    <name type="common">Rape</name>
    <dbReference type="NCBI Taxonomy" id="3708"/>
    <lineage>
        <taxon>Eukaryota</taxon>
        <taxon>Viridiplantae</taxon>
        <taxon>Streptophyta</taxon>
        <taxon>Embryophyta</taxon>
        <taxon>Tracheophyta</taxon>
        <taxon>Spermatophyta</taxon>
        <taxon>Magnoliopsida</taxon>
        <taxon>eudicotyledons</taxon>
        <taxon>Gunneridae</taxon>
        <taxon>Pentapetalae</taxon>
        <taxon>rosids</taxon>
        <taxon>malvids</taxon>
        <taxon>Brassicales</taxon>
        <taxon>Brassicaceae</taxon>
        <taxon>Brassiceae</taxon>
        <taxon>Brassica</taxon>
    </lineage>
</organism>
<evidence type="ECO:0000256" key="4">
    <source>
        <dbReference type="ARBA" id="ARBA00022898"/>
    </source>
</evidence>
<evidence type="ECO:0000313" key="9">
    <source>
        <dbReference type="Proteomes" id="UP000824890"/>
    </source>
</evidence>
<evidence type="ECO:0000256" key="5">
    <source>
        <dbReference type="ARBA" id="ARBA00023239"/>
    </source>
</evidence>
<feature type="domain" description="NAD-dependent epimerase/dehydratase" evidence="7">
    <location>
        <begin position="566"/>
        <end position="649"/>
    </location>
</feature>
<evidence type="ECO:0000256" key="3">
    <source>
        <dbReference type="ARBA" id="ARBA00022793"/>
    </source>
</evidence>
<dbReference type="InterPro" id="IPR015421">
    <property type="entry name" value="PyrdxlP-dep_Trfase_major"/>
</dbReference>
<dbReference type="Gene3D" id="3.90.1150.10">
    <property type="entry name" value="Aspartate Aminotransferase, domain 1"/>
    <property type="match status" value="1"/>
</dbReference>
<dbReference type="SUPFAM" id="SSF53383">
    <property type="entry name" value="PLP-dependent transferases"/>
    <property type="match status" value="1"/>
</dbReference>
<dbReference type="CDD" id="cd05271">
    <property type="entry name" value="NDUFA9_like_SDR_a"/>
    <property type="match status" value="1"/>
</dbReference>
<dbReference type="Gene3D" id="1.20.1340.10">
    <property type="entry name" value="dopa decarboxylase, N-terminal domain"/>
    <property type="match status" value="1"/>
</dbReference>
<keyword evidence="6" id="KW-0812">Transmembrane</keyword>
<dbReference type="PANTHER" id="PTHR11999">
    <property type="entry name" value="GROUP II PYRIDOXAL-5-PHOSPHATE DECARBOXYLASE"/>
    <property type="match status" value="1"/>
</dbReference>